<dbReference type="InterPro" id="IPR005467">
    <property type="entry name" value="His_kinase_dom"/>
</dbReference>
<evidence type="ECO:0000256" key="4">
    <source>
        <dbReference type="ARBA" id="ARBA00022475"/>
    </source>
</evidence>
<keyword evidence="10" id="KW-0418">Kinase</keyword>
<evidence type="ECO:0000256" key="10">
    <source>
        <dbReference type="ARBA" id="ARBA00022777"/>
    </source>
</evidence>
<dbReference type="CDD" id="cd06225">
    <property type="entry name" value="HAMP"/>
    <property type="match status" value="1"/>
</dbReference>
<dbReference type="InterPro" id="IPR003594">
    <property type="entry name" value="HATPase_dom"/>
</dbReference>
<evidence type="ECO:0000256" key="12">
    <source>
        <dbReference type="ARBA" id="ARBA00022989"/>
    </source>
</evidence>
<dbReference type="PANTHER" id="PTHR44936">
    <property type="entry name" value="SENSOR PROTEIN CREC"/>
    <property type="match status" value="1"/>
</dbReference>
<dbReference type="Gene3D" id="1.10.287.130">
    <property type="match status" value="1"/>
</dbReference>
<evidence type="ECO:0000256" key="15">
    <source>
        <dbReference type="SAM" id="Phobius"/>
    </source>
</evidence>
<dbReference type="InterPro" id="IPR003661">
    <property type="entry name" value="HisK_dim/P_dom"/>
</dbReference>
<dbReference type="Pfam" id="PF00512">
    <property type="entry name" value="HisKA"/>
    <property type="match status" value="1"/>
</dbReference>
<feature type="transmembrane region" description="Helical" evidence="15">
    <location>
        <begin position="12"/>
        <end position="34"/>
    </location>
</feature>
<dbReference type="PRINTS" id="PR00344">
    <property type="entry name" value="BCTRLSENSOR"/>
</dbReference>
<keyword evidence="6" id="KW-0597">Phosphoprotein</keyword>
<feature type="transmembrane region" description="Helical" evidence="15">
    <location>
        <begin position="204"/>
        <end position="225"/>
    </location>
</feature>
<dbReference type="PROSITE" id="PS50109">
    <property type="entry name" value="HIS_KIN"/>
    <property type="match status" value="1"/>
</dbReference>
<reference evidence="18 19" key="1">
    <citation type="submission" date="2019-04" db="EMBL/GenBank/DDBJ databases">
        <title>Chitiniphilus eburnea sp. nov., a novel chitinolytic bacterium isolated from aquaculture sludge.</title>
        <authorList>
            <person name="Sheng M."/>
        </authorList>
    </citation>
    <scope>NUCLEOTIDE SEQUENCE [LARGE SCALE GENOMIC DNA]</scope>
    <source>
        <strain evidence="18 19">HX-2-15</strain>
    </source>
</reference>
<keyword evidence="13" id="KW-0902">Two-component regulatory system</keyword>
<dbReference type="SUPFAM" id="SSF47384">
    <property type="entry name" value="Homodimeric domain of signal transducing histidine kinase"/>
    <property type="match status" value="1"/>
</dbReference>
<dbReference type="Pfam" id="PF00672">
    <property type="entry name" value="HAMP"/>
    <property type="match status" value="1"/>
</dbReference>
<dbReference type="GO" id="GO:0000155">
    <property type="term" value="F:phosphorelay sensor kinase activity"/>
    <property type="evidence" value="ECO:0007669"/>
    <property type="project" value="InterPro"/>
</dbReference>
<dbReference type="RefSeq" id="WP_136771523.1">
    <property type="nucleotide sequence ID" value="NZ_CP156074.1"/>
</dbReference>
<dbReference type="InterPro" id="IPR003660">
    <property type="entry name" value="HAMP_dom"/>
</dbReference>
<sequence length="482" mass="52752">MLIARLMPRSLLGRLTIVMVLGVLVAQLIANLIWAQQIRQQSEREATEAAHHLGGSAASAIRFFKSLPTNYRPLLIEQLREMGGTRFYVNVNGGPVPVTPIAETELSRAVLDTVRATLREELPRLVDYRVAFAWPDGLPVSDDGVTLQDLPDDWVQHTLIVRPRPAPVLVIQAELESAGWVYLAALMPDPYFLDNADPITLDRIGLQLVTLLAVLLLSLAVVGWLTRPLAELAAAAKSFGQGARTEPVPESGSREFVQTARAFNAMQARIQRYIDDRERLFSSISHDLRTPITRLKLRTELLDDDATRADFHEDLDELELMVKGALQSVKDADIHENRTAVRLDLLIERLAADAKLAGKEVAFAGGAVTVVAKPLALKRAISNLIDNAIKYGGRAEVLLSEHGDTVELTIRDYGPGVPDEALDTLFDPYVRLEHGRQSNQGGMGLGLGIARNIIHAHGGDLLLANHPDGGFVARVLLIGEAL</sequence>
<evidence type="ECO:0000256" key="5">
    <source>
        <dbReference type="ARBA" id="ARBA00022519"/>
    </source>
</evidence>
<evidence type="ECO:0000256" key="9">
    <source>
        <dbReference type="ARBA" id="ARBA00022741"/>
    </source>
</evidence>
<keyword evidence="5" id="KW-0997">Cell inner membrane</keyword>
<dbReference type="Pfam" id="PF02518">
    <property type="entry name" value="HATPase_c"/>
    <property type="match status" value="1"/>
</dbReference>
<name>A0A4U0QC84_9NEIS</name>
<protein>
    <recommendedName>
        <fullName evidence="3">histidine kinase</fullName>
        <ecNumber evidence="3">2.7.13.3</ecNumber>
    </recommendedName>
</protein>
<evidence type="ECO:0000256" key="8">
    <source>
        <dbReference type="ARBA" id="ARBA00022692"/>
    </source>
</evidence>
<evidence type="ECO:0000256" key="2">
    <source>
        <dbReference type="ARBA" id="ARBA00004429"/>
    </source>
</evidence>
<dbReference type="SMART" id="SM00388">
    <property type="entry name" value="HisKA"/>
    <property type="match status" value="1"/>
</dbReference>
<feature type="domain" description="Histidine kinase" evidence="16">
    <location>
        <begin position="283"/>
        <end position="481"/>
    </location>
</feature>
<accession>A0A4U0QC84</accession>
<dbReference type="SUPFAM" id="SSF55874">
    <property type="entry name" value="ATPase domain of HSP90 chaperone/DNA topoisomerase II/histidine kinase"/>
    <property type="match status" value="1"/>
</dbReference>
<comment type="subcellular location">
    <subcellularLocation>
        <location evidence="2">Cell inner membrane</location>
        <topology evidence="2">Multi-pass membrane protein</topology>
    </subcellularLocation>
</comment>
<evidence type="ECO:0000256" key="1">
    <source>
        <dbReference type="ARBA" id="ARBA00000085"/>
    </source>
</evidence>
<keyword evidence="8 15" id="KW-0812">Transmembrane</keyword>
<dbReference type="SMART" id="SM00387">
    <property type="entry name" value="HATPase_c"/>
    <property type="match status" value="1"/>
</dbReference>
<dbReference type="SUPFAM" id="SSF158472">
    <property type="entry name" value="HAMP domain-like"/>
    <property type="match status" value="1"/>
</dbReference>
<proteinExistence type="predicted"/>
<keyword evidence="14 15" id="KW-0472">Membrane</keyword>
<dbReference type="PROSITE" id="PS50885">
    <property type="entry name" value="HAMP"/>
    <property type="match status" value="1"/>
</dbReference>
<evidence type="ECO:0000259" key="16">
    <source>
        <dbReference type="PROSITE" id="PS50109"/>
    </source>
</evidence>
<evidence type="ECO:0000313" key="18">
    <source>
        <dbReference type="EMBL" id="TJZ79009.1"/>
    </source>
</evidence>
<keyword evidence="7" id="KW-0808">Transferase</keyword>
<evidence type="ECO:0000256" key="14">
    <source>
        <dbReference type="ARBA" id="ARBA00023136"/>
    </source>
</evidence>
<dbReference type="CDD" id="cd00075">
    <property type="entry name" value="HATPase"/>
    <property type="match status" value="1"/>
</dbReference>
<evidence type="ECO:0000259" key="17">
    <source>
        <dbReference type="PROSITE" id="PS50885"/>
    </source>
</evidence>
<dbReference type="InterPro" id="IPR036097">
    <property type="entry name" value="HisK_dim/P_sf"/>
</dbReference>
<dbReference type="GO" id="GO:0005886">
    <property type="term" value="C:plasma membrane"/>
    <property type="evidence" value="ECO:0007669"/>
    <property type="project" value="UniProtKB-SubCell"/>
</dbReference>
<feature type="domain" description="HAMP" evidence="17">
    <location>
        <begin position="223"/>
        <end position="275"/>
    </location>
</feature>
<keyword evidence="9" id="KW-0547">Nucleotide-binding</keyword>
<keyword evidence="11" id="KW-0067">ATP-binding</keyword>
<dbReference type="Proteomes" id="UP000310016">
    <property type="component" value="Unassembled WGS sequence"/>
</dbReference>
<keyword evidence="12 15" id="KW-1133">Transmembrane helix</keyword>
<evidence type="ECO:0000256" key="6">
    <source>
        <dbReference type="ARBA" id="ARBA00022553"/>
    </source>
</evidence>
<keyword evidence="4" id="KW-1003">Cell membrane</keyword>
<dbReference type="Gene3D" id="1.10.8.500">
    <property type="entry name" value="HAMP domain in histidine kinase"/>
    <property type="match status" value="1"/>
</dbReference>
<dbReference type="SMART" id="SM00304">
    <property type="entry name" value="HAMP"/>
    <property type="match status" value="1"/>
</dbReference>
<evidence type="ECO:0000313" key="19">
    <source>
        <dbReference type="Proteomes" id="UP000310016"/>
    </source>
</evidence>
<comment type="caution">
    <text evidence="18">The sequence shown here is derived from an EMBL/GenBank/DDBJ whole genome shotgun (WGS) entry which is preliminary data.</text>
</comment>
<comment type="catalytic activity">
    <reaction evidence="1">
        <text>ATP + protein L-histidine = ADP + protein N-phospho-L-histidine.</text>
        <dbReference type="EC" id="2.7.13.3"/>
    </reaction>
</comment>
<dbReference type="OrthoDB" id="9804645at2"/>
<dbReference type="InterPro" id="IPR036890">
    <property type="entry name" value="HATPase_C_sf"/>
</dbReference>
<evidence type="ECO:0000256" key="7">
    <source>
        <dbReference type="ARBA" id="ARBA00022679"/>
    </source>
</evidence>
<evidence type="ECO:0000256" key="11">
    <source>
        <dbReference type="ARBA" id="ARBA00022840"/>
    </source>
</evidence>
<dbReference type="CDD" id="cd00082">
    <property type="entry name" value="HisKA"/>
    <property type="match status" value="1"/>
</dbReference>
<gene>
    <name evidence="18" type="ORF">FAZ21_01615</name>
</gene>
<evidence type="ECO:0000256" key="13">
    <source>
        <dbReference type="ARBA" id="ARBA00023012"/>
    </source>
</evidence>
<dbReference type="InterPro" id="IPR050980">
    <property type="entry name" value="2C_sensor_his_kinase"/>
</dbReference>
<keyword evidence="19" id="KW-1185">Reference proteome</keyword>
<dbReference type="EMBL" id="SUMF01000001">
    <property type="protein sequence ID" value="TJZ79009.1"/>
    <property type="molecule type" value="Genomic_DNA"/>
</dbReference>
<organism evidence="18 19">
    <name type="scientific">Chitiniphilus eburneus</name>
    <dbReference type="NCBI Taxonomy" id="2571148"/>
    <lineage>
        <taxon>Bacteria</taxon>
        <taxon>Pseudomonadati</taxon>
        <taxon>Pseudomonadota</taxon>
        <taxon>Betaproteobacteria</taxon>
        <taxon>Neisseriales</taxon>
        <taxon>Chitinibacteraceae</taxon>
        <taxon>Chitiniphilus</taxon>
    </lineage>
</organism>
<evidence type="ECO:0000256" key="3">
    <source>
        <dbReference type="ARBA" id="ARBA00012438"/>
    </source>
</evidence>
<dbReference type="AlphaFoldDB" id="A0A4U0QC84"/>
<dbReference type="InterPro" id="IPR004358">
    <property type="entry name" value="Sig_transdc_His_kin-like_C"/>
</dbReference>
<dbReference type="GO" id="GO:0005524">
    <property type="term" value="F:ATP binding"/>
    <property type="evidence" value="ECO:0007669"/>
    <property type="project" value="UniProtKB-KW"/>
</dbReference>
<dbReference type="Gene3D" id="3.30.565.10">
    <property type="entry name" value="Histidine kinase-like ATPase, C-terminal domain"/>
    <property type="match status" value="1"/>
</dbReference>
<dbReference type="PANTHER" id="PTHR44936:SF5">
    <property type="entry name" value="SENSOR HISTIDINE KINASE ENVZ"/>
    <property type="match status" value="1"/>
</dbReference>
<dbReference type="EC" id="2.7.13.3" evidence="3"/>